<dbReference type="InterPro" id="IPR011010">
    <property type="entry name" value="DNA_brk_join_enz"/>
</dbReference>
<comment type="similarity">
    <text evidence="1">Belongs to the 'phage' integrase family.</text>
</comment>
<dbReference type="GO" id="GO:0006310">
    <property type="term" value="P:DNA recombination"/>
    <property type="evidence" value="ECO:0007669"/>
    <property type="project" value="UniProtKB-KW"/>
</dbReference>
<sequence length="397" mass="45994">MYSESWKHKASKGAVRVKNSNGRLQLVFSYGGKRHYLSLGFDDTPTTRSLAQMRVNQIELDLISGNFDETLAKYKPQTTLSTVSTVTPISTPVNPSLAELWEKFVEYKRPQCSENTMLFTYGHFTKYLYKLPTRDLSKASEIRDYALKTFPIESCKRFLVRLNACCKWAMQSGLIAENPFIGMANEIKPPKSQQSTEDEDIYPFTVMERDIIIDAIANNTFCKKHSAFKHSHYKTYIEFLFLTGCRPSEAIALQWKHVSNDFRSISFEQAIIETKNGKSVRDGLKTQERRRFPCNEKLKNLLQSLKPEHYDPEPLIFPGYCGGYLDTRSFRKNVWKPVLEGLGIEYRKPYQTRHTFITLALEHKLDVKDVARLVGNSPEVIYRHYAKYKRELSVPEF</sequence>
<evidence type="ECO:0000313" key="6">
    <source>
        <dbReference type="Proteomes" id="UP000282574"/>
    </source>
</evidence>
<dbReference type="GO" id="GO:0003677">
    <property type="term" value="F:DNA binding"/>
    <property type="evidence" value="ECO:0007669"/>
    <property type="project" value="UniProtKB-KW"/>
</dbReference>
<dbReference type="PANTHER" id="PTHR30349">
    <property type="entry name" value="PHAGE INTEGRASE-RELATED"/>
    <property type="match status" value="1"/>
</dbReference>
<keyword evidence="6" id="KW-1185">Reference proteome</keyword>
<dbReference type="PANTHER" id="PTHR30349:SF41">
    <property type="entry name" value="INTEGRASE_RECOMBINASE PROTEIN MJ0367-RELATED"/>
    <property type="match status" value="1"/>
</dbReference>
<name>A0AB37ULS9_9CYAN</name>
<dbReference type="AlphaFoldDB" id="A0AB37ULS9"/>
<evidence type="ECO:0000313" key="5">
    <source>
        <dbReference type="EMBL" id="RUT12326.1"/>
    </source>
</evidence>
<dbReference type="RefSeq" id="WP_106166425.1">
    <property type="nucleotide sequence ID" value="NZ_JAVKZF010000002.1"/>
</dbReference>
<dbReference type="PROSITE" id="PS51898">
    <property type="entry name" value="TYR_RECOMBINASE"/>
    <property type="match status" value="1"/>
</dbReference>
<organism evidence="5 6">
    <name type="scientific">Chroococcidiopsis cubana SAG 39.79</name>
    <dbReference type="NCBI Taxonomy" id="388085"/>
    <lineage>
        <taxon>Bacteria</taxon>
        <taxon>Bacillati</taxon>
        <taxon>Cyanobacteriota</taxon>
        <taxon>Cyanophyceae</taxon>
        <taxon>Chroococcidiopsidales</taxon>
        <taxon>Chroococcidiopsidaceae</taxon>
        <taxon>Chroococcidiopsis</taxon>
    </lineage>
</organism>
<proteinExistence type="inferred from homology"/>
<evidence type="ECO:0000259" key="4">
    <source>
        <dbReference type="PROSITE" id="PS51898"/>
    </source>
</evidence>
<dbReference type="InterPro" id="IPR022000">
    <property type="entry name" value="Min27-like_integrase_DNA_bind"/>
</dbReference>
<gene>
    <name evidence="5" type="ORF">DSM107010_23360</name>
</gene>
<dbReference type="SUPFAM" id="SSF56349">
    <property type="entry name" value="DNA breaking-rejoining enzymes"/>
    <property type="match status" value="1"/>
</dbReference>
<keyword evidence="3" id="KW-0233">DNA recombination</keyword>
<keyword evidence="2" id="KW-0238">DNA-binding</keyword>
<feature type="domain" description="Tyr recombinase" evidence="4">
    <location>
        <begin position="199"/>
        <end position="397"/>
    </location>
</feature>
<accession>A0AB37ULS9</accession>
<dbReference type="InterPro" id="IPR002104">
    <property type="entry name" value="Integrase_catalytic"/>
</dbReference>
<dbReference type="CDD" id="cd01189">
    <property type="entry name" value="INT_ICEBs1_C_like"/>
    <property type="match status" value="1"/>
</dbReference>
<dbReference type="GO" id="GO:0015074">
    <property type="term" value="P:DNA integration"/>
    <property type="evidence" value="ECO:0007669"/>
    <property type="project" value="InterPro"/>
</dbReference>
<dbReference type="Pfam" id="PF00589">
    <property type="entry name" value="Phage_integrase"/>
    <property type="match status" value="1"/>
</dbReference>
<evidence type="ECO:0000256" key="3">
    <source>
        <dbReference type="ARBA" id="ARBA00023172"/>
    </source>
</evidence>
<dbReference type="Proteomes" id="UP000282574">
    <property type="component" value="Unassembled WGS sequence"/>
</dbReference>
<dbReference type="InterPro" id="IPR013762">
    <property type="entry name" value="Integrase-like_cat_sf"/>
</dbReference>
<dbReference type="Pfam" id="PF12167">
    <property type="entry name" value="Arm-DNA-bind_2"/>
    <property type="match status" value="1"/>
</dbReference>
<comment type="caution">
    <text evidence="5">The sequence shown here is derived from an EMBL/GenBank/DDBJ whole genome shotgun (WGS) entry which is preliminary data.</text>
</comment>
<evidence type="ECO:0000256" key="2">
    <source>
        <dbReference type="ARBA" id="ARBA00023125"/>
    </source>
</evidence>
<dbReference type="Gene3D" id="1.10.443.10">
    <property type="entry name" value="Intergrase catalytic core"/>
    <property type="match status" value="1"/>
</dbReference>
<reference evidence="5 6" key="1">
    <citation type="journal article" date="2019" name="Genome Biol. Evol.">
        <title>Day and night: Metabolic profiles and evolutionary relationships of six axenic non-marine cyanobacteria.</title>
        <authorList>
            <person name="Will S.E."/>
            <person name="Henke P."/>
            <person name="Boedeker C."/>
            <person name="Huang S."/>
            <person name="Brinkmann H."/>
            <person name="Rohde M."/>
            <person name="Jarek M."/>
            <person name="Friedl T."/>
            <person name="Seufert S."/>
            <person name="Schumacher M."/>
            <person name="Overmann J."/>
            <person name="Neumann-Schaal M."/>
            <person name="Petersen J."/>
        </authorList>
    </citation>
    <scope>NUCLEOTIDE SEQUENCE [LARGE SCALE GENOMIC DNA]</scope>
    <source>
        <strain evidence="5 6">SAG 39.79</strain>
    </source>
</reference>
<dbReference type="EMBL" id="RSCK01000015">
    <property type="protein sequence ID" value="RUT12326.1"/>
    <property type="molecule type" value="Genomic_DNA"/>
</dbReference>
<evidence type="ECO:0000256" key="1">
    <source>
        <dbReference type="ARBA" id="ARBA00008857"/>
    </source>
</evidence>
<dbReference type="InterPro" id="IPR050090">
    <property type="entry name" value="Tyrosine_recombinase_XerCD"/>
</dbReference>
<protein>
    <recommendedName>
        <fullName evidence="4">Tyr recombinase domain-containing protein</fullName>
    </recommendedName>
</protein>